<dbReference type="Gene3D" id="1.10.730.10">
    <property type="entry name" value="Isoleucyl-tRNA Synthetase, Domain 1"/>
    <property type="match status" value="1"/>
</dbReference>
<comment type="similarity">
    <text evidence="1 10">Belongs to the class-I aminoacyl-tRNA synthetase family.</text>
</comment>
<dbReference type="InterPro" id="IPR009080">
    <property type="entry name" value="tRNAsynth_Ia_anticodon-bd"/>
</dbReference>
<evidence type="ECO:0000259" key="13">
    <source>
        <dbReference type="Pfam" id="PF13603"/>
    </source>
</evidence>
<dbReference type="Gene3D" id="3.40.50.620">
    <property type="entry name" value="HUPs"/>
    <property type="match status" value="2"/>
</dbReference>
<feature type="domain" description="Aminoacyl-tRNA synthetase class Ia" evidence="11">
    <location>
        <begin position="447"/>
        <end position="623"/>
    </location>
</feature>
<organism evidence="14 15">
    <name type="scientific">Limulus polyphemus</name>
    <name type="common">Atlantic horseshoe crab</name>
    <dbReference type="NCBI Taxonomy" id="6850"/>
    <lineage>
        <taxon>Eukaryota</taxon>
        <taxon>Metazoa</taxon>
        <taxon>Ecdysozoa</taxon>
        <taxon>Arthropoda</taxon>
        <taxon>Chelicerata</taxon>
        <taxon>Merostomata</taxon>
        <taxon>Xiphosura</taxon>
        <taxon>Limulidae</taxon>
        <taxon>Limulus</taxon>
    </lineage>
</organism>
<dbReference type="InterPro" id="IPR014729">
    <property type="entry name" value="Rossmann-like_a/b/a_fold"/>
</dbReference>
<dbReference type="PRINTS" id="PR00985">
    <property type="entry name" value="TRNASYNTHLEU"/>
</dbReference>
<evidence type="ECO:0000259" key="11">
    <source>
        <dbReference type="Pfam" id="PF00133"/>
    </source>
</evidence>
<keyword evidence="7 10" id="KW-0030">Aminoacyl-tRNA synthetase</keyword>
<evidence type="ECO:0000256" key="4">
    <source>
        <dbReference type="ARBA" id="ARBA00022741"/>
    </source>
</evidence>
<keyword evidence="14" id="KW-1185">Reference proteome</keyword>
<dbReference type="Proteomes" id="UP000694941">
    <property type="component" value="Unplaced"/>
</dbReference>
<evidence type="ECO:0000256" key="7">
    <source>
        <dbReference type="ARBA" id="ARBA00023146"/>
    </source>
</evidence>
<dbReference type="EC" id="6.1.1.4" evidence="2"/>
<evidence type="ECO:0000256" key="10">
    <source>
        <dbReference type="RuleBase" id="RU363035"/>
    </source>
</evidence>
<feature type="domain" description="Methionyl/Valyl/Leucyl/Isoleucyl-tRNA synthetase anticodon-binding" evidence="12">
    <location>
        <begin position="698"/>
        <end position="799"/>
    </location>
</feature>
<evidence type="ECO:0000313" key="15">
    <source>
        <dbReference type="RefSeq" id="XP_013789270.1"/>
    </source>
</evidence>
<dbReference type="InterPro" id="IPR025709">
    <property type="entry name" value="Leu_tRNA-synth_edit"/>
</dbReference>
<evidence type="ECO:0000256" key="9">
    <source>
        <dbReference type="ARBA" id="ARBA00047469"/>
    </source>
</evidence>
<dbReference type="InterPro" id="IPR013155">
    <property type="entry name" value="M/V/L/I-tRNA-synth_anticd-bd"/>
</dbReference>
<evidence type="ECO:0000256" key="2">
    <source>
        <dbReference type="ARBA" id="ARBA00013164"/>
    </source>
</evidence>
<reference evidence="15" key="1">
    <citation type="submission" date="2025-08" db="UniProtKB">
        <authorList>
            <consortium name="RefSeq"/>
        </authorList>
    </citation>
    <scope>IDENTIFICATION</scope>
    <source>
        <tissue evidence="15">Muscle</tissue>
    </source>
</reference>
<evidence type="ECO:0000256" key="3">
    <source>
        <dbReference type="ARBA" id="ARBA00022598"/>
    </source>
</evidence>
<protein>
    <recommendedName>
        <fullName evidence="2">leucine--tRNA ligase</fullName>
        <ecNumber evidence="2">6.1.1.4</ecNumber>
    </recommendedName>
    <alternativeName>
        <fullName evidence="8">Leucyl-tRNA synthetase</fullName>
    </alternativeName>
</protein>
<dbReference type="PANTHER" id="PTHR43740:SF2">
    <property type="entry name" value="LEUCINE--TRNA LIGASE, MITOCHONDRIAL"/>
    <property type="match status" value="1"/>
</dbReference>
<comment type="catalytic activity">
    <reaction evidence="9">
        <text>tRNA(Leu) + L-leucine + ATP = L-leucyl-tRNA(Leu) + AMP + diphosphate</text>
        <dbReference type="Rhea" id="RHEA:11688"/>
        <dbReference type="Rhea" id="RHEA-COMP:9613"/>
        <dbReference type="Rhea" id="RHEA-COMP:9622"/>
        <dbReference type="ChEBI" id="CHEBI:30616"/>
        <dbReference type="ChEBI" id="CHEBI:33019"/>
        <dbReference type="ChEBI" id="CHEBI:57427"/>
        <dbReference type="ChEBI" id="CHEBI:78442"/>
        <dbReference type="ChEBI" id="CHEBI:78494"/>
        <dbReference type="ChEBI" id="CHEBI:456215"/>
        <dbReference type="EC" id="6.1.1.4"/>
    </reaction>
</comment>
<dbReference type="PANTHER" id="PTHR43740">
    <property type="entry name" value="LEUCYL-TRNA SYNTHETASE"/>
    <property type="match status" value="1"/>
</dbReference>
<keyword evidence="5 10" id="KW-0067">ATP-binding</keyword>
<feature type="domain" description="Aminoacyl-tRNA synthetase class Ia" evidence="11">
    <location>
        <begin position="62"/>
        <end position="256"/>
    </location>
</feature>
<dbReference type="InterPro" id="IPR002300">
    <property type="entry name" value="aa-tRNA-synth_Ia"/>
</dbReference>
<dbReference type="NCBIfam" id="TIGR00396">
    <property type="entry name" value="leuS_bact"/>
    <property type="match status" value="1"/>
</dbReference>
<dbReference type="Pfam" id="PF08264">
    <property type="entry name" value="Anticodon_1"/>
    <property type="match status" value="1"/>
</dbReference>
<evidence type="ECO:0000259" key="12">
    <source>
        <dbReference type="Pfam" id="PF08264"/>
    </source>
</evidence>
<evidence type="ECO:0000256" key="8">
    <source>
        <dbReference type="ARBA" id="ARBA00030520"/>
    </source>
</evidence>
<dbReference type="InterPro" id="IPR009008">
    <property type="entry name" value="Val/Leu/Ile-tRNA-synth_edit"/>
</dbReference>
<dbReference type="Pfam" id="PF13603">
    <property type="entry name" value="tRNA-synt_1_2"/>
    <property type="match status" value="1"/>
</dbReference>
<evidence type="ECO:0000256" key="6">
    <source>
        <dbReference type="ARBA" id="ARBA00022917"/>
    </source>
</evidence>
<name>A0ABM1BV55_LIMPO</name>
<evidence type="ECO:0000256" key="1">
    <source>
        <dbReference type="ARBA" id="ARBA00005594"/>
    </source>
</evidence>
<dbReference type="GO" id="GO:0016874">
    <property type="term" value="F:ligase activity"/>
    <property type="evidence" value="ECO:0007669"/>
    <property type="project" value="UniProtKB-KW"/>
</dbReference>
<dbReference type="CDD" id="cd00812">
    <property type="entry name" value="LeuRS_core"/>
    <property type="match status" value="1"/>
</dbReference>
<dbReference type="SUPFAM" id="SSF52374">
    <property type="entry name" value="Nucleotidylyl transferase"/>
    <property type="match status" value="1"/>
</dbReference>
<feature type="domain" description="Leucyl-tRNA synthetase editing" evidence="13">
    <location>
        <begin position="271"/>
        <end position="435"/>
    </location>
</feature>
<dbReference type="InterPro" id="IPR002302">
    <property type="entry name" value="Leu-tRNA-ligase"/>
</dbReference>
<keyword evidence="3 10" id="KW-0436">Ligase</keyword>
<accession>A0ABM1BV55</accession>
<dbReference type="InterPro" id="IPR001412">
    <property type="entry name" value="aa-tRNA-synth_I_CS"/>
</dbReference>
<keyword evidence="4 10" id="KW-0547">Nucleotide-binding</keyword>
<dbReference type="SUPFAM" id="SSF47323">
    <property type="entry name" value="Anticodon-binding domain of a subclass of class I aminoacyl-tRNA synthetases"/>
    <property type="match status" value="1"/>
</dbReference>
<dbReference type="GeneID" id="106473135"/>
<proteinExistence type="inferred from homology"/>
<dbReference type="SUPFAM" id="SSF50677">
    <property type="entry name" value="ValRS/IleRS/LeuRS editing domain"/>
    <property type="match status" value="1"/>
</dbReference>
<dbReference type="PROSITE" id="PS00178">
    <property type="entry name" value="AA_TRNA_LIGASE_I"/>
    <property type="match status" value="1"/>
</dbReference>
<gene>
    <name evidence="15" type="primary">LOC106473135</name>
</gene>
<dbReference type="Pfam" id="PF00133">
    <property type="entry name" value="tRNA-synt_1"/>
    <property type="match status" value="2"/>
</dbReference>
<evidence type="ECO:0000256" key="5">
    <source>
        <dbReference type="ARBA" id="ARBA00022840"/>
    </source>
</evidence>
<sequence length="823" mass="94938">MTIFCRSRVGWWLCVSRMISPSIYCNLKERLQESSVGIFRIYSFRRSSILTVELKKDIEYRWQKEVVSSSGDENETLSSQDKFYVLSMFPYPSGRLHMGHVRVYTISDAMARFYRMRGKKVIHPIGWDAFGLPAENAAIDGGKQPDDWTYSNIRTMKEQLKQLGISFDWTRELSTCNPDYYKWTQYIFLLMYHRGLAYRKEALVNWDPIDKTVLADEQVDEQGLSWRSGAKVEKKLLRQWFLRTTVFSKDLYDGLEDPMLTNWRDIVSLQRHWIGECTGSTVKMKVLCDGKEVDDTLLVWTDKPELIWGSSYIIVSPDHQLNQPKFYNSSSSSSTVGTTEDLSKGVLLRVMAVNPLSGQNIPIFVSSSFECSHATESHLGIPGEIETDLEFSQNHHLKVVHVTEKSQDGETVLINSGKFSGLTLQRAREEIVKELKKLKISGNQTSKKLRDWLISRQRYWGTPIPIVHCPSCKVVPVPLDDLPVMLPKVSTLSGRGISPLHSVDSWINTKCPKCGGNAQRETDTMDTFVDSSWYYLRFLDPHNNTVPFDTEKINSLMPVDLYIGGKEHAVMHLYYARFVSHFLHFEGLMKCREPFQRMLVQGMVMGQTFRVKGTGQYVSPADVEYKGKKILDRKSGQPVAAEWEKMSKSKLNGVDPEFPDILKWQQRLWSTVQTFRKFREVQRKIHLSEEEWKKHEEYLLDSRNFYLKGVTFNFQDSYQLSVAISKLQGLTGSLRRVPAAMIYSAEYEKALATLIILLSPLAPHFASELWKDFREYASQDVGDYDLDKNVLEQKWPEVDMSYCLDLVIKVGFQRTELCKSQLI</sequence>
<keyword evidence="6 10" id="KW-0648">Protein biosynthesis</keyword>
<dbReference type="RefSeq" id="XP_013789270.1">
    <property type="nucleotide sequence ID" value="XM_013933816.2"/>
</dbReference>
<evidence type="ECO:0000313" key="14">
    <source>
        <dbReference type="Proteomes" id="UP000694941"/>
    </source>
</evidence>
<dbReference type="Gene3D" id="2.20.28.290">
    <property type="match status" value="1"/>
</dbReference>